<comment type="pathway">
    <text evidence="5">Pyrimidine metabolism; dUMP biosynthesis; dUMP from dCTP (dUTP route): step 2/2.</text>
</comment>
<dbReference type="PANTHER" id="PTHR11241">
    <property type="entry name" value="DEOXYURIDINE 5'-TRIPHOSPHATE NUCLEOTIDOHYDROLASE"/>
    <property type="match status" value="1"/>
</dbReference>
<keyword evidence="5" id="KW-0479">Metal-binding</keyword>
<keyword evidence="3 5" id="KW-0546">Nucleotide metabolism</keyword>
<dbReference type="NCBIfam" id="TIGR00576">
    <property type="entry name" value="dut"/>
    <property type="match status" value="1"/>
</dbReference>
<dbReference type="EC" id="3.6.1.23" evidence="5"/>
<comment type="caution">
    <text evidence="5">Lacks conserved residue(s) required for the propagation of feature annotation.</text>
</comment>
<feature type="binding site" evidence="5">
    <location>
        <begin position="67"/>
        <end position="69"/>
    </location>
    <ligand>
        <name>substrate</name>
    </ligand>
</feature>
<gene>
    <name evidence="5" type="primary">dut</name>
    <name evidence="7" type="ORF">ENU78_07655</name>
</gene>
<dbReference type="InterPro" id="IPR008181">
    <property type="entry name" value="dUTPase"/>
</dbReference>
<organism evidence="7">
    <name type="scientific">Dictyoglomus thermophilum</name>
    <dbReference type="NCBI Taxonomy" id="14"/>
    <lineage>
        <taxon>Bacteria</taxon>
        <taxon>Pseudomonadati</taxon>
        <taxon>Dictyoglomota</taxon>
        <taxon>Dictyoglomia</taxon>
        <taxon>Dictyoglomales</taxon>
        <taxon>Dictyoglomaceae</taxon>
        <taxon>Dictyoglomus</taxon>
    </lineage>
</organism>
<sequence length="147" mass="16067">MVKVLIERIDKDLPLPNYATSGSAALDLYSRIDFELPPFKEIGGGLVIPTGIKIALPEGYLAFVLPRSGLAAKKGISILNTPGLIDSDYRGEIFVNLINFSNKTFYGKRGMRIAQLLVLQYAHVMWEEISQLPQTERGEGGLGSTGL</sequence>
<dbReference type="GO" id="GO:0046081">
    <property type="term" value="P:dUTP catabolic process"/>
    <property type="evidence" value="ECO:0007669"/>
    <property type="project" value="InterPro"/>
</dbReference>
<comment type="function">
    <text evidence="5">This enzyme is involved in nucleotide metabolism: it produces dUMP, the immediate precursor of thymidine nucleotides and it decreases the intracellular concentration of dUTP so that uracil cannot be incorporated into DNA.</text>
</comment>
<evidence type="ECO:0000256" key="4">
    <source>
        <dbReference type="ARBA" id="ARBA00047686"/>
    </source>
</evidence>
<name>A0A7V3ZJT0_DICTH</name>
<dbReference type="Pfam" id="PF00692">
    <property type="entry name" value="dUTPase"/>
    <property type="match status" value="1"/>
</dbReference>
<feature type="domain" description="dUTPase-like" evidence="6">
    <location>
        <begin position="13"/>
        <end position="146"/>
    </location>
</feature>
<evidence type="ECO:0000256" key="1">
    <source>
        <dbReference type="ARBA" id="ARBA00006581"/>
    </source>
</evidence>
<dbReference type="GO" id="GO:0000287">
    <property type="term" value="F:magnesium ion binding"/>
    <property type="evidence" value="ECO:0007669"/>
    <property type="project" value="UniProtKB-UniRule"/>
</dbReference>
<accession>A0A7V3ZJT0</accession>
<dbReference type="CDD" id="cd07557">
    <property type="entry name" value="trimeric_dUTPase"/>
    <property type="match status" value="1"/>
</dbReference>
<reference evidence="7" key="1">
    <citation type="journal article" date="2020" name="mSystems">
        <title>Genome- and Community-Level Interaction Insights into Carbon Utilization and Element Cycling Functions of Hydrothermarchaeota in Hydrothermal Sediment.</title>
        <authorList>
            <person name="Zhou Z."/>
            <person name="Liu Y."/>
            <person name="Xu W."/>
            <person name="Pan J."/>
            <person name="Luo Z.H."/>
            <person name="Li M."/>
        </authorList>
    </citation>
    <scope>NUCLEOTIDE SEQUENCE [LARGE SCALE GENOMIC DNA]</scope>
    <source>
        <strain evidence="7">SpSt-70</strain>
    </source>
</reference>
<keyword evidence="2 5" id="KW-0378">Hydrolase</keyword>
<dbReference type="SUPFAM" id="SSF51283">
    <property type="entry name" value="dUTPase-like"/>
    <property type="match status" value="1"/>
</dbReference>
<dbReference type="GO" id="GO:0004170">
    <property type="term" value="F:dUTP diphosphatase activity"/>
    <property type="evidence" value="ECO:0007669"/>
    <property type="project" value="UniProtKB-UniRule"/>
</dbReference>
<dbReference type="UniPathway" id="UPA00610">
    <property type="reaction ID" value="UER00666"/>
</dbReference>
<dbReference type="InterPro" id="IPR036157">
    <property type="entry name" value="dUTPase-like_sf"/>
</dbReference>
<evidence type="ECO:0000259" key="6">
    <source>
        <dbReference type="Pfam" id="PF00692"/>
    </source>
</evidence>
<proteinExistence type="inferred from homology"/>
<evidence type="ECO:0000256" key="5">
    <source>
        <dbReference type="HAMAP-Rule" id="MF_00116"/>
    </source>
</evidence>
<dbReference type="NCBIfam" id="NF001862">
    <property type="entry name" value="PRK00601.1"/>
    <property type="match status" value="1"/>
</dbReference>
<dbReference type="HAMAP" id="MF_00116">
    <property type="entry name" value="dUTPase_bact"/>
    <property type="match status" value="1"/>
</dbReference>
<dbReference type="PANTHER" id="PTHR11241:SF0">
    <property type="entry name" value="DEOXYURIDINE 5'-TRIPHOSPHATE NUCLEOTIDOHYDROLASE"/>
    <property type="match status" value="1"/>
</dbReference>
<dbReference type="Gene3D" id="2.70.40.10">
    <property type="match status" value="1"/>
</dbReference>
<protein>
    <recommendedName>
        <fullName evidence="5">Deoxyuridine 5'-triphosphate nucleotidohydrolase</fullName>
        <shortName evidence="5">dUTPase</shortName>
        <ecNumber evidence="5">3.6.1.23</ecNumber>
    </recommendedName>
    <alternativeName>
        <fullName evidence="5">dUTP pyrophosphatase</fullName>
    </alternativeName>
</protein>
<feature type="binding site" evidence="5">
    <location>
        <position position="80"/>
    </location>
    <ligand>
        <name>substrate</name>
    </ligand>
</feature>
<dbReference type="AlphaFoldDB" id="A0A7V3ZJT0"/>
<comment type="cofactor">
    <cofactor evidence="5">
        <name>Mg(2+)</name>
        <dbReference type="ChEBI" id="CHEBI:18420"/>
    </cofactor>
</comment>
<evidence type="ECO:0000256" key="2">
    <source>
        <dbReference type="ARBA" id="ARBA00022801"/>
    </source>
</evidence>
<evidence type="ECO:0000256" key="3">
    <source>
        <dbReference type="ARBA" id="ARBA00023080"/>
    </source>
</evidence>
<feature type="binding site" evidence="5">
    <location>
        <begin position="84"/>
        <end position="86"/>
    </location>
    <ligand>
        <name>substrate</name>
    </ligand>
</feature>
<dbReference type="InterPro" id="IPR033704">
    <property type="entry name" value="dUTPase_trimeric"/>
</dbReference>
<dbReference type="InterPro" id="IPR029054">
    <property type="entry name" value="dUTPase-like"/>
</dbReference>
<dbReference type="RefSeq" id="WP_149122871.1">
    <property type="nucleotide sequence ID" value="NZ_VTFL01000003.1"/>
</dbReference>
<evidence type="ECO:0000313" key="7">
    <source>
        <dbReference type="EMBL" id="HGK24284.1"/>
    </source>
</evidence>
<dbReference type="EMBL" id="DTDV01000019">
    <property type="protein sequence ID" value="HGK24284.1"/>
    <property type="molecule type" value="Genomic_DNA"/>
</dbReference>
<keyword evidence="5" id="KW-0460">Magnesium</keyword>
<comment type="similarity">
    <text evidence="1 5">Belongs to the dUTPase family.</text>
</comment>
<comment type="caution">
    <text evidence="7">The sequence shown here is derived from an EMBL/GenBank/DDBJ whole genome shotgun (WGS) entry which is preliminary data.</text>
</comment>
<dbReference type="GO" id="GO:0006226">
    <property type="term" value="P:dUMP biosynthetic process"/>
    <property type="evidence" value="ECO:0007669"/>
    <property type="project" value="UniProtKB-UniRule"/>
</dbReference>
<comment type="catalytic activity">
    <reaction evidence="4 5">
        <text>dUTP + H2O = dUMP + diphosphate + H(+)</text>
        <dbReference type="Rhea" id="RHEA:10248"/>
        <dbReference type="ChEBI" id="CHEBI:15377"/>
        <dbReference type="ChEBI" id="CHEBI:15378"/>
        <dbReference type="ChEBI" id="CHEBI:33019"/>
        <dbReference type="ChEBI" id="CHEBI:61555"/>
        <dbReference type="ChEBI" id="CHEBI:246422"/>
        <dbReference type="EC" id="3.6.1.23"/>
    </reaction>
</comment>